<dbReference type="AlphaFoldDB" id="A0A1I3YMX6"/>
<name>A0A1I3YMX6_9ACTN</name>
<organism evidence="2 3">
    <name type="scientific">Streptosporangium canum</name>
    <dbReference type="NCBI Taxonomy" id="324952"/>
    <lineage>
        <taxon>Bacteria</taxon>
        <taxon>Bacillati</taxon>
        <taxon>Actinomycetota</taxon>
        <taxon>Actinomycetes</taxon>
        <taxon>Streptosporangiales</taxon>
        <taxon>Streptosporangiaceae</taxon>
        <taxon>Streptosporangium</taxon>
    </lineage>
</organism>
<evidence type="ECO:0000313" key="3">
    <source>
        <dbReference type="Proteomes" id="UP000199111"/>
    </source>
</evidence>
<dbReference type="Proteomes" id="UP000199111">
    <property type="component" value="Unassembled WGS sequence"/>
</dbReference>
<evidence type="ECO:0000313" key="2">
    <source>
        <dbReference type="EMBL" id="SFK33110.1"/>
    </source>
</evidence>
<reference evidence="3" key="1">
    <citation type="submission" date="2016-10" db="EMBL/GenBank/DDBJ databases">
        <authorList>
            <person name="Varghese N."/>
            <person name="Submissions S."/>
        </authorList>
    </citation>
    <scope>NUCLEOTIDE SEQUENCE [LARGE SCALE GENOMIC DNA]</scope>
    <source>
        <strain evidence="3">CGMCC 4.2126</strain>
    </source>
</reference>
<evidence type="ECO:0000256" key="1">
    <source>
        <dbReference type="SAM" id="MobiDB-lite"/>
    </source>
</evidence>
<sequence length="87" mass="9692">MRARRARRRARHLRCPYGVNSAPLGEVGIQLERFRRFWSRRLGAPTQKIREGGRIINVRVPVATAANANGRRETPGLEVTSAEDGAG</sequence>
<accession>A0A1I3YMX6</accession>
<keyword evidence="3" id="KW-1185">Reference proteome</keyword>
<proteinExistence type="predicted"/>
<feature type="region of interest" description="Disordered" evidence="1">
    <location>
        <begin position="67"/>
        <end position="87"/>
    </location>
</feature>
<protein>
    <submittedName>
        <fullName evidence="2">Transposase, Mutator family</fullName>
    </submittedName>
</protein>
<dbReference type="EMBL" id="FOQY01000022">
    <property type="protein sequence ID" value="SFK33110.1"/>
    <property type="molecule type" value="Genomic_DNA"/>
</dbReference>
<gene>
    <name evidence="2" type="ORF">SAMN05216275_122115</name>
</gene>